<evidence type="ECO:0000259" key="3">
    <source>
        <dbReference type="PROSITE" id="PS51186"/>
    </source>
</evidence>
<name>A0AA95SQ39_9BURK</name>
<dbReference type="PROSITE" id="PS51186">
    <property type="entry name" value="GNAT"/>
    <property type="match status" value="1"/>
</dbReference>
<sequence length="147" mass="16581">MSSSFEIRVPRAGDRAGWERLARGYKAFYETELADADYELAWQRLLAGEVVHGLVLEQGGQLIGLTHYLFHASTWSPAVCYLQDLFVAEQARGKGAAQALITAVAARAQAHGATRTYWLTHRDNQRARALYERVAQHRGFLRYDCLL</sequence>
<dbReference type="KEGG" id="pais:PFX98_22515"/>
<organism evidence="4 5">
    <name type="scientific">Paucibacter sediminis</name>
    <dbReference type="NCBI Taxonomy" id="3019553"/>
    <lineage>
        <taxon>Bacteria</taxon>
        <taxon>Pseudomonadati</taxon>
        <taxon>Pseudomonadota</taxon>
        <taxon>Betaproteobacteria</taxon>
        <taxon>Burkholderiales</taxon>
        <taxon>Sphaerotilaceae</taxon>
        <taxon>Roseateles</taxon>
    </lineage>
</organism>
<evidence type="ECO:0000256" key="2">
    <source>
        <dbReference type="ARBA" id="ARBA00023315"/>
    </source>
</evidence>
<dbReference type="RefSeq" id="WP_285232716.1">
    <property type="nucleotide sequence ID" value="NZ_CP116346.1"/>
</dbReference>
<dbReference type="PANTHER" id="PTHR10545">
    <property type="entry name" value="DIAMINE N-ACETYLTRANSFERASE"/>
    <property type="match status" value="1"/>
</dbReference>
<gene>
    <name evidence="4" type="ORF">PFX98_22515</name>
</gene>
<dbReference type="Pfam" id="PF00583">
    <property type="entry name" value="Acetyltransf_1"/>
    <property type="match status" value="1"/>
</dbReference>
<dbReference type="CDD" id="cd04301">
    <property type="entry name" value="NAT_SF"/>
    <property type="match status" value="1"/>
</dbReference>
<protein>
    <submittedName>
        <fullName evidence="4">GNAT family N-acetyltransferase</fullName>
    </submittedName>
</protein>
<accession>A0AA95SQ39</accession>
<keyword evidence="2" id="KW-0012">Acyltransferase</keyword>
<dbReference type="SUPFAM" id="SSF55729">
    <property type="entry name" value="Acyl-CoA N-acyltransferases (Nat)"/>
    <property type="match status" value="1"/>
</dbReference>
<evidence type="ECO:0000313" key="5">
    <source>
        <dbReference type="Proteomes" id="UP001177769"/>
    </source>
</evidence>
<proteinExistence type="predicted"/>
<dbReference type="Proteomes" id="UP001177769">
    <property type="component" value="Chromosome"/>
</dbReference>
<dbReference type="Gene3D" id="3.40.630.30">
    <property type="match status" value="1"/>
</dbReference>
<evidence type="ECO:0000256" key="1">
    <source>
        <dbReference type="ARBA" id="ARBA00022679"/>
    </source>
</evidence>
<dbReference type="InterPro" id="IPR016181">
    <property type="entry name" value="Acyl_CoA_acyltransferase"/>
</dbReference>
<dbReference type="AlphaFoldDB" id="A0AA95SQ39"/>
<dbReference type="InterPro" id="IPR051016">
    <property type="entry name" value="Diverse_Substrate_AcTransf"/>
</dbReference>
<dbReference type="PANTHER" id="PTHR10545:SF42">
    <property type="entry name" value="ACETYLTRANSFERASE"/>
    <property type="match status" value="1"/>
</dbReference>
<dbReference type="EMBL" id="CP116346">
    <property type="protein sequence ID" value="WIT11631.1"/>
    <property type="molecule type" value="Genomic_DNA"/>
</dbReference>
<feature type="domain" description="N-acetyltransferase" evidence="3">
    <location>
        <begin position="5"/>
        <end position="147"/>
    </location>
</feature>
<dbReference type="GO" id="GO:0008080">
    <property type="term" value="F:N-acetyltransferase activity"/>
    <property type="evidence" value="ECO:0007669"/>
    <property type="project" value="TreeGrafter"/>
</dbReference>
<keyword evidence="5" id="KW-1185">Reference proteome</keyword>
<dbReference type="InterPro" id="IPR000182">
    <property type="entry name" value="GNAT_dom"/>
</dbReference>
<keyword evidence="1" id="KW-0808">Transferase</keyword>
<evidence type="ECO:0000313" key="4">
    <source>
        <dbReference type="EMBL" id="WIT11631.1"/>
    </source>
</evidence>
<reference evidence="4" key="1">
    <citation type="submission" date="2023-01" db="EMBL/GenBank/DDBJ databases">
        <title>Whole genome sequence of Paucibacter sp. S2-9 isolated from pond sediment.</title>
        <authorList>
            <person name="Jung J.Y."/>
        </authorList>
    </citation>
    <scope>NUCLEOTIDE SEQUENCE</scope>
    <source>
        <strain evidence="4">S2-9</strain>
    </source>
</reference>